<proteinExistence type="predicted"/>
<comment type="caution">
    <text evidence="1">The sequence shown here is derived from an EMBL/GenBank/DDBJ whole genome shotgun (WGS) entry which is preliminary data.</text>
</comment>
<dbReference type="EMBL" id="JGDS01000029">
    <property type="protein sequence ID" value="EXZ75456.1"/>
    <property type="molecule type" value="Genomic_DNA"/>
</dbReference>
<reference evidence="1 2" key="1">
    <citation type="submission" date="2014-02" db="EMBL/GenBank/DDBJ databases">
        <authorList>
            <person name="Sears C."/>
            <person name="Carroll K."/>
            <person name="Sack B.R."/>
            <person name="Qadri F."/>
            <person name="Myers L.L."/>
            <person name="Chung G.-T."/>
            <person name="Escheverria P."/>
            <person name="Fraser C.M."/>
            <person name="Sadzewicz L."/>
            <person name="Shefchek K.A."/>
            <person name="Tallon L."/>
            <person name="Das S.P."/>
            <person name="Daugherty S."/>
            <person name="Mongodin E.F."/>
        </authorList>
    </citation>
    <scope>NUCLEOTIDE SEQUENCE [LARGE SCALE GENOMIC DNA]</scope>
    <source>
        <strain evidence="1 2">3976T8</strain>
    </source>
</reference>
<sequence length="79" mass="8719">MKMKNYLKATFLLAAIISVWLLKPTEKSQNVDPLLLQNIEALASGEEPSHARCYGPGSVDCPINHDKVEIVYEGFSVGE</sequence>
<dbReference type="RefSeq" id="WP_005802024.1">
    <property type="nucleotide sequence ID" value="NZ_JGDS01000029.1"/>
</dbReference>
<accession>A0A016EEC2</accession>
<organism evidence="1 2">
    <name type="scientific">Bacteroides fragilis str. 3976T8</name>
    <dbReference type="NCBI Taxonomy" id="1339314"/>
    <lineage>
        <taxon>Bacteria</taxon>
        <taxon>Pseudomonadati</taxon>
        <taxon>Bacteroidota</taxon>
        <taxon>Bacteroidia</taxon>
        <taxon>Bacteroidales</taxon>
        <taxon>Bacteroidaceae</taxon>
        <taxon>Bacteroides</taxon>
    </lineage>
</organism>
<dbReference type="AlphaFoldDB" id="A0A016EEC2"/>
<dbReference type="InterPro" id="IPR025905">
    <property type="entry name" value="NVEALA"/>
</dbReference>
<protein>
    <submittedName>
        <fullName evidence="1">NVEALA family protein</fullName>
    </submittedName>
</protein>
<name>A0A016EEC2_BACFG</name>
<dbReference type="Pfam" id="PF14055">
    <property type="entry name" value="NVEALA"/>
    <property type="match status" value="1"/>
</dbReference>
<evidence type="ECO:0000313" key="1">
    <source>
        <dbReference type="EMBL" id="EXZ75456.1"/>
    </source>
</evidence>
<dbReference type="Proteomes" id="UP000020938">
    <property type="component" value="Unassembled WGS sequence"/>
</dbReference>
<gene>
    <name evidence="1" type="ORF">M123_0097</name>
</gene>
<evidence type="ECO:0000313" key="2">
    <source>
        <dbReference type="Proteomes" id="UP000020938"/>
    </source>
</evidence>
<dbReference type="PATRIC" id="fig|1339314.3.peg.353"/>